<proteinExistence type="predicted"/>
<organism evidence="4 5">
    <name type="scientific">Sphingomonas olei</name>
    <dbReference type="NCBI Taxonomy" id="1886787"/>
    <lineage>
        <taxon>Bacteria</taxon>
        <taxon>Pseudomonadati</taxon>
        <taxon>Pseudomonadota</taxon>
        <taxon>Alphaproteobacteria</taxon>
        <taxon>Sphingomonadales</taxon>
        <taxon>Sphingomonadaceae</taxon>
        <taxon>Sphingomonas</taxon>
    </lineage>
</organism>
<reference evidence="4 5" key="1">
    <citation type="submission" date="2019-04" db="EMBL/GenBank/DDBJ databases">
        <title>Microbes associate with the intestines of laboratory mice.</title>
        <authorList>
            <person name="Navarre W."/>
            <person name="Wong E."/>
            <person name="Huang K.C."/>
            <person name="Tropini C."/>
            <person name="Ng K."/>
            <person name="Yu B."/>
        </authorList>
    </citation>
    <scope>NUCLEOTIDE SEQUENCE [LARGE SCALE GENOMIC DNA]</scope>
    <source>
        <strain evidence="4 5">NM83_B4-11</strain>
    </source>
</reference>
<evidence type="ECO:0000256" key="2">
    <source>
        <dbReference type="ARBA" id="ARBA00023315"/>
    </source>
</evidence>
<dbReference type="InterPro" id="IPR016181">
    <property type="entry name" value="Acyl_CoA_acyltransferase"/>
</dbReference>
<keyword evidence="2" id="KW-0012">Acyltransferase</keyword>
<protein>
    <submittedName>
        <fullName evidence="4">GNAT family N-acetyltransferase</fullName>
    </submittedName>
</protein>
<keyword evidence="1" id="KW-0808">Transferase</keyword>
<sequence length="153" mass="17026">MPRQPIIIRPFAGAADTTTLSQIWLDACLIAHSFIGEQRLIEQRSLIEDQYLPHSETWVATIEGAPVGFISLLDSFVGGLFVAPQMQGRGIGRRLIDHAMALRGELELDVYVLNAAAMRFYRRIGFQEVSRRVVDDEGMPFENARLRLAGAAA</sequence>
<keyword evidence="5" id="KW-1185">Reference proteome</keyword>
<evidence type="ECO:0000313" key="5">
    <source>
        <dbReference type="Proteomes" id="UP000308038"/>
    </source>
</evidence>
<gene>
    <name evidence="4" type="ORF">E5988_05275</name>
</gene>
<dbReference type="Gene3D" id="3.40.630.30">
    <property type="match status" value="1"/>
</dbReference>
<dbReference type="SUPFAM" id="SSF55729">
    <property type="entry name" value="Acyl-CoA N-acyltransferases (Nat)"/>
    <property type="match status" value="1"/>
</dbReference>
<feature type="domain" description="N-acetyltransferase" evidence="3">
    <location>
        <begin position="6"/>
        <end position="148"/>
    </location>
</feature>
<accession>A0ABY2QM74</accession>
<dbReference type="PANTHER" id="PTHR43800">
    <property type="entry name" value="PEPTIDYL-LYSINE N-ACETYLTRANSFERASE YJAB"/>
    <property type="match status" value="1"/>
</dbReference>
<evidence type="ECO:0000256" key="1">
    <source>
        <dbReference type="ARBA" id="ARBA00022679"/>
    </source>
</evidence>
<dbReference type="InterPro" id="IPR000182">
    <property type="entry name" value="GNAT_dom"/>
</dbReference>
<dbReference type="Proteomes" id="UP000308038">
    <property type="component" value="Unassembled WGS sequence"/>
</dbReference>
<dbReference type="RefSeq" id="WP_136450965.1">
    <property type="nucleotide sequence ID" value="NZ_SSTI01000003.1"/>
</dbReference>
<evidence type="ECO:0000313" key="4">
    <source>
        <dbReference type="EMBL" id="THG40990.1"/>
    </source>
</evidence>
<dbReference type="PANTHER" id="PTHR43800:SF1">
    <property type="entry name" value="PEPTIDYL-LYSINE N-ACETYLTRANSFERASE YJAB"/>
    <property type="match status" value="1"/>
</dbReference>
<dbReference type="PROSITE" id="PS51186">
    <property type="entry name" value="GNAT"/>
    <property type="match status" value="1"/>
</dbReference>
<dbReference type="EMBL" id="SSTI01000003">
    <property type="protein sequence ID" value="THG40990.1"/>
    <property type="molecule type" value="Genomic_DNA"/>
</dbReference>
<evidence type="ECO:0000259" key="3">
    <source>
        <dbReference type="PROSITE" id="PS51186"/>
    </source>
</evidence>
<dbReference type="Pfam" id="PF13508">
    <property type="entry name" value="Acetyltransf_7"/>
    <property type="match status" value="1"/>
</dbReference>
<name>A0ABY2QM74_9SPHN</name>
<dbReference type="CDD" id="cd04301">
    <property type="entry name" value="NAT_SF"/>
    <property type="match status" value="1"/>
</dbReference>
<comment type="caution">
    <text evidence="4">The sequence shown here is derived from an EMBL/GenBank/DDBJ whole genome shotgun (WGS) entry which is preliminary data.</text>
</comment>